<dbReference type="OrthoDB" id="5865642at2759"/>
<evidence type="ECO:0000313" key="2">
    <source>
        <dbReference type="EMBL" id="KHN79321.1"/>
    </source>
</evidence>
<dbReference type="AlphaFoldDB" id="A0A0B2V7C3"/>
<sequence>MITFVVDVAQWFPNEKEPEDSYLDEEENDDSSRRKRRVPQFVSAVEVILKRTKHLTSSRELKIRLLVLKLIELAVLALTHFSNTLCPLVHENWPGVKLNANGDNFLARKHALKVIVAMCQITGSFMYRRFTKEIWPSLQESMTRLLADAEKRSGDGTIISESYKYQRSVLKHLVTIWENIEPLEEDWNSVRHILSAYSCSPFIHKDLVVLAKKSLEKNVCKLTATLCNERMGRTSVQCRFQYKFGLILTPRSQIPSSADDCAVTFTADSRSFAQTGNSGRKSPSFLKI</sequence>
<gene>
    <name evidence="2" type="primary">Tti1</name>
    <name evidence="2" type="ORF">Tcan_04434</name>
</gene>
<evidence type="ECO:0000313" key="3">
    <source>
        <dbReference type="Proteomes" id="UP000031036"/>
    </source>
</evidence>
<dbReference type="InterPro" id="IPR057567">
    <property type="entry name" value="TPR_TTI1_C"/>
</dbReference>
<keyword evidence="3" id="KW-1185">Reference proteome</keyword>
<dbReference type="InterPro" id="IPR052587">
    <property type="entry name" value="TELO2-interacting_protein_1"/>
</dbReference>
<comment type="caution">
    <text evidence="2">The sequence shown here is derived from an EMBL/GenBank/DDBJ whole genome shotgun (WGS) entry which is preliminary data.</text>
</comment>
<feature type="domain" description="TTI1 C-terminal TPR" evidence="1">
    <location>
        <begin position="16"/>
        <end position="197"/>
    </location>
</feature>
<organism evidence="2 3">
    <name type="scientific">Toxocara canis</name>
    <name type="common">Canine roundworm</name>
    <dbReference type="NCBI Taxonomy" id="6265"/>
    <lineage>
        <taxon>Eukaryota</taxon>
        <taxon>Metazoa</taxon>
        <taxon>Ecdysozoa</taxon>
        <taxon>Nematoda</taxon>
        <taxon>Chromadorea</taxon>
        <taxon>Rhabditida</taxon>
        <taxon>Spirurina</taxon>
        <taxon>Ascaridomorpha</taxon>
        <taxon>Ascaridoidea</taxon>
        <taxon>Toxocaridae</taxon>
        <taxon>Toxocara</taxon>
    </lineage>
</organism>
<dbReference type="SUPFAM" id="SSF48371">
    <property type="entry name" value="ARM repeat"/>
    <property type="match status" value="1"/>
</dbReference>
<evidence type="ECO:0000259" key="1">
    <source>
        <dbReference type="Pfam" id="PF24181"/>
    </source>
</evidence>
<dbReference type="Proteomes" id="UP000031036">
    <property type="component" value="Unassembled WGS sequence"/>
</dbReference>
<dbReference type="EMBL" id="JPKZ01001927">
    <property type="protein sequence ID" value="KHN79321.1"/>
    <property type="molecule type" value="Genomic_DNA"/>
</dbReference>
<dbReference type="Pfam" id="PF24181">
    <property type="entry name" value="TPR_TTI1_C"/>
    <property type="match status" value="1"/>
</dbReference>
<protein>
    <submittedName>
        <fullName evidence="2">TELO2-interacting protein 1-like protein</fullName>
    </submittedName>
</protein>
<dbReference type="PANTHER" id="PTHR18460:SF3">
    <property type="entry name" value="TELO2-INTERACTING PROTEIN 1 HOMOLOG"/>
    <property type="match status" value="1"/>
</dbReference>
<proteinExistence type="predicted"/>
<dbReference type="STRING" id="6265.A0A0B2V7C3"/>
<dbReference type="InterPro" id="IPR016024">
    <property type="entry name" value="ARM-type_fold"/>
</dbReference>
<dbReference type="GO" id="GO:0005737">
    <property type="term" value="C:cytoplasm"/>
    <property type="evidence" value="ECO:0007669"/>
    <property type="project" value="TreeGrafter"/>
</dbReference>
<dbReference type="PANTHER" id="PTHR18460">
    <property type="entry name" value="TEL2 INTERACTING PROTEIN 1 TTI1 FAMILY MEMBER"/>
    <property type="match status" value="1"/>
</dbReference>
<reference evidence="2 3" key="1">
    <citation type="submission" date="2014-11" db="EMBL/GenBank/DDBJ databases">
        <title>Genetic blueprint of the zoonotic pathogen Toxocara canis.</title>
        <authorList>
            <person name="Zhu X.-Q."/>
            <person name="Korhonen P.K."/>
            <person name="Cai H."/>
            <person name="Young N.D."/>
            <person name="Nejsum P."/>
            <person name="von Samson-Himmelstjerna G."/>
            <person name="Boag P.R."/>
            <person name="Tan P."/>
            <person name="Li Q."/>
            <person name="Min J."/>
            <person name="Yang Y."/>
            <person name="Wang X."/>
            <person name="Fang X."/>
            <person name="Hall R.S."/>
            <person name="Hofmann A."/>
            <person name="Sternberg P.W."/>
            <person name="Jex A.R."/>
            <person name="Gasser R.B."/>
        </authorList>
    </citation>
    <scope>NUCLEOTIDE SEQUENCE [LARGE SCALE GENOMIC DNA]</scope>
    <source>
        <strain evidence="2">PN_DK_2014</strain>
    </source>
</reference>
<name>A0A0B2V7C3_TOXCA</name>
<accession>A0A0B2V7C3</accession>